<gene>
    <name evidence="2" type="ORF">ACFPPA_15485</name>
</gene>
<protein>
    <submittedName>
        <fullName evidence="2">Uncharacterized protein</fullName>
    </submittedName>
</protein>
<dbReference type="EMBL" id="JBHSNF010000003">
    <property type="protein sequence ID" value="MFC5527142.1"/>
    <property type="molecule type" value="Genomic_DNA"/>
</dbReference>
<keyword evidence="1" id="KW-0472">Membrane</keyword>
<keyword evidence="3" id="KW-1185">Reference proteome</keyword>
<evidence type="ECO:0000256" key="1">
    <source>
        <dbReference type="SAM" id="Phobius"/>
    </source>
</evidence>
<sequence>MWKTLLPMLAWIVLLAVLPWWLGLPLLLASAATLWLVPHRLAPEHVMLIRRGLHWGLPGLAFALQRTLGGDAFAWGAALLAVLAGYTLLAGLEAWLDRHQRRTPAAASAEWPELALAPTGPTAEIIELQPPGWQSASEDIADPHGGHVTCREDGCHFADGHRVDGVGTPPGFAQVGFSPGGRWFAARMADDSVLTLWDRQHDRQHRLRGWQLCGWYREQPWLIRRNGDMPLALPAVLGRDDD</sequence>
<reference evidence="3" key="1">
    <citation type="journal article" date="2019" name="Int. J. Syst. Evol. Microbiol.">
        <title>The Global Catalogue of Microorganisms (GCM) 10K type strain sequencing project: providing services to taxonomists for standard genome sequencing and annotation.</title>
        <authorList>
            <consortium name="The Broad Institute Genomics Platform"/>
            <consortium name="The Broad Institute Genome Sequencing Center for Infectious Disease"/>
            <person name="Wu L."/>
            <person name="Ma J."/>
        </authorList>
    </citation>
    <scope>NUCLEOTIDE SEQUENCE [LARGE SCALE GENOMIC DNA]</scope>
    <source>
        <strain evidence="3">CGMCC 1.16619</strain>
    </source>
</reference>
<proteinExistence type="predicted"/>
<keyword evidence="1" id="KW-1133">Transmembrane helix</keyword>
<dbReference type="Proteomes" id="UP001596114">
    <property type="component" value="Unassembled WGS sequence"/>
</dbReference>
<feature type="transmembrane region" description="Helical" evidence="1">
    <location>
        <begin position="72"/>
        <end position="92"/>
    </location>
</feature>
<keyword evidence="1" id="KW-0812">Transmembrane</keyword>
<evidence type="ECO:0000313" key="3">
    <source>
        <dbReference type="Proteomes" id="UP001596114"/>
    </source>
</evidence>
<comment type="caution">
    <text evidence="2">The sequence shown here is derived from an EMBL/GenBank/DDBJ whole genome shotgun (WGS) entry which is preliminary data.</text>
</comment>
<organism evidence="2 3">
    <name type="scientific">Rhodanobacter ginsengisoli</name>
    <dbReference type="NCBI Taxonomy" id="418646"/>
    <lineage>
        <taxon>Bacteria</taxon>
        <taxon>Pseudomonadati</taxon>
        <taxon>Pseudomonadota</taxon>
        <taxon>Gammaproteobacteria</taxon>
        <taxon>Lysobacterales</taxon>
        <taxon>Rhodanobacteraceae</taxon>
        <taxon>Rhodanobacter</taxon>
    </lineage>
</organism>
<accession>A0ABW0QU99</accession>
<dbReference type="RefSeq" id="WP_377321508.1">
    <property type="nucleotide sequence ID" value="NZ_JBHSNF010000003.1"/>
</dbReference>
<name>A0ABW0QU99_9GAMM</name>
<evidence type="ECO:0000313" key="2">
    <source>
        <dbReference type="EMBL" id="MFC5527142.1"/>
    </source>
</evidence>